<name>A0A1M7FIE2_9FLAO</name>
<gene>
    <name evidence="1" type="ORF">SAMN05444484_103388</name>
</gene>
<evidence type="ECO:0008006" key="3">
    <source>
        <dbReference type="Google" id="ProtNLM"/>
    </source>
</evidence>
<evidence type="ECO:0000313" key="1">
    <source>
        <dbReference type="EMBL" id="SHM03776.1"/>
    </source>
</evidence>
<dbReference type="STRING" id="946677.SAMN05444484_103388"/>
<evidence type="ECO:0000313" key="2">
    <source>
        <dbReference type="Proteomes" id="UP000184028"/>
    </source>
</evidence>
<dbReference type="Proteomes" id="UP000184028">
    <property type="component" value="Unassembled WGS sequence"/>
</dbReference>
<proteinExistence type="predicted"/>
<dbReference type="OrthoDB" id="9762853at2"/>
<accession>A0A1M7FIE2</accession>
<reference evidence="2" key="1">
    <citation type="submission" date="2016-11" db="EMBL/GenBank/DDBJ databases">
        <authorList>
            <person name="Varghese N."/>
            <person name="Submissions S."/>
        </authorList>
    </citation>
    <scope>NUCLEOTIDE SEQUENCE [LARGE SCALE GENOMIC DNA]</scope>
    <source>
        <strain evidence="2">DSM 24724</strain>
    </source>
</reference>
<dbReference type="RefSeq" id="WP_143155038.1">
    <property type="nucleotide sequence ID" value="NZ_FRBT01000003.1"/>
</dbReference>
<organism evidence="1 2">
    <name type="scientific">Flavobacterium chilense</name>
    <dbReference type="NCBI Taxonomy" id="946677"/>
    <lineage>
        <taxon>Bacteria</taxon>
        <taxon>Pseudomonadati</taxon>
        <taxon>Bacteroidota</taxon>
        <taxon>Flavobacteriia</taxon>
        <taxon>Flavobacteriales</taxon>
        <taxon>Flavobacteriaceae</taxon>
        <taxon>Flavobacterium</taxon>
    </lineage>
</organism>
<keyword evidence="2" id="KW-1185">Reference proteome</keyword>
<protein>
    <recommendedName>
        <fullName evidence="3">Baseplate J-like protein</fullName>
    </recommendedName>
</protein>
<sequence length="1285" mass="147188">MSTEIFMTSNQGLSQAQRMLDTLMPDYFKIDSRDIPEMISYIHKIAPQFNYYNAQTNEIDGTWEDFLYNDPYLAALLISRINVVDISGQFSTLKKAIEHDSNSNLLSERLDKLTKLIDYLFDVIAQLSKLHYLLNALPLPNDIGEVLMNIEPTNDESGKLKNYCEEASLVFISFKNPDPSPKLSGHKKKEDVGLEILLESSNKEKITGSIRYLSALFESVIAKFNDLVRASKSYISRKSITEAQFLPQIALLISFLDLYKSAQVKINDFNRRHLEYYYKDVLELKPKKGYRDQLNIIIEPEIGIKRLEISPSELLIAEIPNEEQPIIYELNNPITLSAATIAETKTIFVSQFAQVASKNIEIDNIIENQVYQASPKVFSVADYQKNKDNYISWPCLGEDQQGKLGNMRTMDNANLGIFIASPLLYLPEGERTISIKIKLEPKSFEAVRDYFSSYTDTINENKYHYGYKTDESEKGAKTIETIIYELLSSAFVITYTSTKGWENIKKYFVKFDPTPGGEEAIEIILKLKAIEEPIDNYNKGIHNLNFDSKFPIVRIGLNNFSKHYAYSFLQDIIIERITIKSEAKGFRSLLLQNSIGLVSPTSPFQIFGPQPILGSFLDIKNTNVFNRYLTDFSINISWLNLPREYGGFETYYKEYPEPFRNNSFAVNLKALKTQNLYLNTKNEQQKELFSINNNGFLSDFTVIDKIDFSKLDFINEPSLVPSDSNNPFAVDGTLRLELSSPEETFGQEVFTKIFPEAVMSQAKKKVLKQALPNQPIIPIIKSIALDYSLEYSEILDGAANRENCKIQLIHDYPFGYDYIYPNKYKKQTKFMPEFLDYDNLCIGLKDVEPKSELNLLFKFEDSSFHYTLEKTELIWSYLKNNTWIPFSDKDIIFDTTNDFMGSGIIRLFAPSSIPSGNTIMNPDLFWIKATTYNGVATKPNLLGIACNGVVATRKYLPENHSKRGLSIPPYSIKGFEKTIKGVSALWQLFSSINGEAPESTDKFYTRVSERLRHKQRPVQNRDIEQVVLENFPEIMMVKSFNTEIEGYEIVEGTNLHLVLIPKESRNNHPFKDVPRVSLLTLFDVKSFLDKIISPFITIEVGNPIYERVKVICEVVLTDKAKEDSGNYLRKLTKDINNYIAPWLYDKYDDFKIGDRIYKSDLLLFIKTRPYIEYVTGFSLIHFYKERQSSDDVLVSKMTDSALGDIKYIECSSPASVFVPSEFHVLKVLDKPIHKTAVQLGIADYIVGEELLIEEDPGIRIPSSDASDSEYDDDDELFNFIINPNI</sequence>
<dbReference type="EMBL" id="FRBT01000003">
    <property type="protein sequence ID" value="SHM03776.1"/>
    <property type="molecule type" value="Genomic_DNA"/>
</dbReference>